<evidence type="ECO:0000256" key="2">
    <source>
        <dbReference type="SAM" id="Phobius"/>
    </source>
</evidence>
<keyword evidence="2" id="KW-1133">Transmembrane helix</keyword>
<sequence length="125" mass="14296">MRFNQSFNPNQFKSRFNGMNPVVALIAFVAFSFVSLVLLPFLLLFGLLSFITMQFFGRKILASKMIKSFYTAQGQAKDAYQGYGNVNREPQAPYADMFRRQNGQAQNNQAQQSQYSGRTFEHQAD</sequence>
<comment type="caution">
    <text evidence="3">The sequence shown here is derived from an EMBL/GenBank/DDBJ whole genome shotgun (WGS) entry which is preliminary data.</text>
</comment>
<gene>
    <name evidence="3" type="ORF">L2672_09140</name>
</gene>
<dbReference type="RefSeq" id="WP_248995535.1">
    <property type="nucleotide sequence ID" value="NZ_JAKIKP010000005.1"/>
</dbReference>
<dbReference type="EMBL" id="JAKIKP010000005">
    <property type="protein sequence ID" value="MCL1142855.1"/>
    <property type="molecule type" value="Genomic_DNA"/>
</dbReference>
<dbReference type="AlphaFoldDB" id="A0A9X1ZNS7"/>
<organism evidence="3 4">
    <name type="scientific">Shewanella gaetbuli</name>
    <dbReference type="NCBI Taxonomy" id="220752"/>
    <lineage>
        <taxon>Bacteria</taxon>
        <taxon>Pseudomonadati</taxon>
        <taxon>Pseudomonadota</taxon>
        <taxon>Gammaproteobacteria</taxon>
        <taxon>Alteromonadales</taxon>
        <taxon>Shewanellaceae</taxon>
        <taxon>Shewanella</taxon>
    </lineage>
</organism>
<feature type="region of interest" description="Disordered" evidence="1">
    <location>
        <begin position="82"/>
        <end position="125"/>
    </location>
</feature>
<protein>
    <submittedName>
        <fullName evidence="3">Uncharacterized protein</fullName>
    </submittedName>
</protein>
<evidence type="ECO:0000313" key="3">
    <source>
        <dbReference type="EMBL" id="MCL1142855.1"/>
    </source>
</evidence>
<dbReference type="Proteomes" id="UP001139333">
    <property type="component" value="Unassembled WGS sequence"/>
</dbReference>
<reference evidence="3" key="1">
    <citation type="submission" date="2022-01" db="EMBL/GenBank/DDBJ databases">
        <title>Whole genome-based taxonomy of the Shewanellaceae.</title>
        <authorList>
            <person name="Martin-Rodriguez A.J."/>
        </authorList>
    </citation>
    <scope>NUCLEOTIDE SEQUENCE</scope>
    <source>
        <strain evidence="3">DSM 16422</strain>
    </source>
</reference>
<keyword evidence="4" id="KW-1185">Reference proteome</keyword>
<proteinExistence type="predicted"/>
<keyword evidence="2" id="KW-0812">Transmembrane</keyword>
<name>A0A9X1ZNS7_9GAMM</name>
<evidence type="ECO:0000256" key="1">
    <source>
        <dbReference type="SAM" id="MobiDB-lite"/>
    </source>
</evidence>
<feature type="transmembrane region" description="Helical" evidence="2">
    <location>
        <begin position="22"/>
        <end position="51"/>
    </location>
</feature>
<keyword evidence="2" id="KW-0472">Membrane</keyword>
<accession>A0A9X1ZNS7</accession>
<evidence type="ECO:0000313" key="4">
    <source>
        <dbReference type="Proteomes" id="UP001139333"/>
    </source>
</evidence>
<feature type="compositionally biased region" description="Low complexity" evidence="1">
    <location>
        <begin position="101"/>
        <end position="117"/>
    </location>
</feature>